<dbReference type="KEGG" id="vg:16489478"/>
<proteinExistence type="predicted"/>
<sequence>MASVTLCCSVCFANSKIVYKKNDEDFLTVLPLAKLLPCKHSLCLTCINSIKGDGDEIVCPMCRQRTYRIGMYSINRENVTIIESFMNIKNLCKSVNCIDGVEFTKVFFENNVVEEAQISRVNSNIVGEKCIQTDDSGDNNSYDSLNKSILENYILIQNQHKIMANNTNMIREQSEHIKKNSTILSEQKRRIATNNATHTMFLRNRMNNIRLVEANKRLIEESKYINKQLAVMKMEKNRLRKEINEKANLIKQIDQMIKCKCDNDGLPSINDVRKCLQNAKSRNSDGVLKCKNSTNMCCDILSLCSFNKM</sequence>
<dbReference type="SMART" id="SM00184">
    <property type="entry name" value="RING"/>
    <property type="match status" value="1"/>
</dbReference>
<keyword evidence="1" id="KW-0479">Metal-binding</keyword>
<dbReference type="InterPro" id="IPR018957">
    <property type="entry name" value="Znf_C3HC4_RING-type"/>
</dbReference>
<keyword evidence="5" id="KW-0175">Coiled coil</keyword>
<dbReference type="InterPro" id="IPR017907">
    <property type="entry name" value="Znf_RING_CS"/>
</dbReference>
<accession>S5MQ79</accession>
<gene>
    <name evidence="7" type="ORF">Hesp076</name>
</gene>
<dbReference type="EMBL" id="KF158713">
    <property type="protein sequence ID" value="AGR56828.1"/>
    <property type="molecule type" value="Genomic_DNA"/>
</dbReference>
<evidence type="ECO:0000256" key="5">
    <source>
        <dbReference type="SAM" id="Coils"/>
    </source>
</evidence>
<feature type="coiled-coil region" evidence="5">
    <location>
        <begin position="229"/>
        <end position="256"/>
    </location>
</feature>
<keyword evidence="3" id="KW-0862">Zinc</keyword>
<name>S5MQ79_9ABAC</name>
<dbReference type="Pfam" id="PF00097">
    <property type="entry name" value="zf-C3HC4"/>
    <property type="match status" value="1"/>
</dbReference>
<evidence type="ECO:0000256" key="1">
    <source>
        <dbReference type="ARBA" id="ARBA00022723"/>
    </source>
</evidence>
<dbReference type="RefSeq" id="YP_008378292.1">
    <property type="nucleotide sequence ID" value="NC_021923.1"/>
</dbReference>
<keyword evidence="8" id="KW-1185">Reference proteome</keyword>
<dbReference type="InterPro" id="IPR013083">
    <property type="entry name" value="Znf_RING/FYVE/PHD"/>
</dbReference>
<reference evidence="7 8" key="1">
    <citation type="journal article" date="2013" name="Virus Genes">
        <title>The genome of a baculovirus isolated from Hemileuca sp. encodes a serpin ortholog.</title>
        <authorList>
            <person name="Rohrmann G.F."/>
            <person name="Erlandson M.A."/>
            <person name="Theilmann D.A."/>
        </authorList>
    </citation>
    <scope>NUCLEOTIDE SEQUENCE [LARGE SCALE GENOMIC DNA]</scope>
</reference>
<dbReference type="PROSITE" id="PS50089">
    <property type="entry name" value="ZF_RING_2"/>
    <property type="match status" value="1"/>
</dbReference>
<keyword evidence="2 4" id="KW-0863">Zinc-finger</keyword>
<protein>
    <submittedName>
        <fullName evidence="7">Cg30</fullName>
    </submittedName>
</protein>
<dbReference type="Gene3D" id="3.30.40.10">
    <property type="entry name" value="Zinc/RING finger domain, C3HC4 (zinc finger)"/>
    <property type="match status" value="1"/>
</dbReference>
<dbReference type="InterPro" id="IPR001841">
    <property type="entry name" value="Znf_RING"/>
</dbReference>
<dbReference type="OrthoDB" id="27487at10239"/>
<evidence type="ECO:0000313" key="7">
    <source>
        <dbReference type="EMBL" id="AGR56828.1"/>
    </source>
</evidence>
<evidence type="ECO:0000256" key="4">
    <source>
        <dbReference type="PROSITE-ProRule" id="PRU00175"/>
    </source>
</evidence>
<dbReference type="PROSITE" id="PS00518">
    <property type="entry name" value="ZF_RING_1"/>
    <property type="match status" value="1"/>
</dbReference>
<organism evidence="7 8">
    <name type="scientific">Hemileuca sp. nucleopolyhedrovirus</name>
    <dbReference type="NCBI Taxonomy" id="1367203"/>
    <lineage>
        <taxon>Viruses</taxon>
        <taxon>Viruses incertae sedis</taxon>
        <taxon>Naldaviricetes</taxon>
        <taxon>Lefavirales</taxon>
        <taxon>Baculoviridae</taxon>
        <taxon>Alphabaculovirus</taxon>
        <taxon>Alphabaculovirus heleucae</taxon>
        <taxon>Hemileuca species nucleopolyhedrovirus</taxon>
    </lineage>
</organism>
<evidence type="ECO:0000256" key="2">
    <source>
        <dbReference type="ARBA" id="ARBA00022771"/>
    </source>
</evidence>
<feature type="domain" description="RING-type" evidence="6">
    <location>
        <begin position="8"/>
        <end position="63"/>
    </location>
</feature>
<evidence type="ECO:0000259" key="6">
    <source>
        <dbReference type="PROSITE" id="PS50089"/>
    </source>
</evidence>
<dbReference type="SUPFAM" id="SSF57850">
    <property type="entry name" value="RING/U-box"/>
    <property type="match status" value="1"/>
</dbReference>
<dbReference type="GO" id="GO:0008270">
    <property type="term" value="F:zinc ion binding"/>
    <property type="evidence" value="ECO:0007669"/>
    <property type="project" value="UniProtKB-KW"/>
</dbReference>
<dbReference type="GeneID" id="16489478"/>
<evidence type="ECO:0000256" key="3">
    <source>
        <dbReference type="ARBA" id="ARBA00022833"/>
    </source>
</evidence>
<dbReference type="Proteomes" id="UP000203768">
    <property type="component" value="Segment"/>
</dbReference>
<evidence type="ECO:0000313" key="8">
    <source>
        <dbReference type="Proteomes" id="UP000203768"/>
    </source>
</evidence>